<dbReference type="InterPro" id="IPR036322">
    <property type="entry name" value="WD40_repeat_dom_sf"/>
</dbReference>
<dbReference type="InterPro" id="IPR018846">
    <property type="entry name" value="Beta-prop_RSE1/DDB1/CPSF1_1st"/>
</dbReference>
<dbReference type="FunCoup" id="C4R668">
    <property type="interactions" value="1345"/>
</dbReference>
<evidence type="ECO:0000313" key="10">
    <source>
        <dbReference type="EMBL" id="CAY71054.1"/>
    </source>
</evidence>
<dbReference type="Proteomes" id="UP000000314">
    <property type="component" value="Chromosome 3"/>
</dbReference>
<evidence type="ECO:0000259" key="7">
    <source>
        <dbReference type="Pfam" id="PF03178"/>
    </source>
</evidence>
<keyword evidence="3" id="KW-0747">Spliceosome</keyword>
<dbReference type="KEGG" id="ppa:PAS_chr3_0992"/>
<dbReference type="InterPro" id="IPR004871">
    <property type="entry name" value="RSE1/DDB1/CPSF1_C"/>
</dbReference>
<dbReference type="InterPro" id="IPR058543">
    <property type="entry name" value="Beta-prop_RSE1/DDB1/CPSF1_2nd"/>
</dbReference>
<feature type="domain" description="RSE1/DDB1/CPSF1 first beta-propeller" evidence="8">
    <location>
        <begin position="24"/>
        <end position="375"/>
    </location>
</feature>
<feature type="domain" description="RSE1/DDB1/CPSF1 second beta-propeller" evidence="9">
    <location>
        <begin position="445"/>
        <end position="761"/>
    </location>
</feature>
<accession>C4R668</accession>
<evidence type="ECO:0000256" key="5">
    <source>
        <dbReference type="ARBA" id="ARBA00023242"/>
    </source>
</evidence>
<dbReference type="HOGENOM" id="CLU_003246_0_1_1"/>
<evidence type="ECO:0000256" key="2">
    <source>
        <dbReference type="ARBA" id="ARBA00022664"/>
    </source>
</evidence>
<dbReference type="EMBL" id="FN392321">
    <property type="protein sequence ID" value="CAY71054.1"/>
    <property type="molecule type" value="Genomic_DNA"/>
</dbReference>
<dbReference type="Gene3D" id="2.130.10.10">
    <property type="entry name" value="YVTN repeat-like/Quinoprotein amine dehydrogenase"/>
    <property type="match status" value="3"/>
</dbReference>
<proteinExistence type="inferred from homology"/>
<dbReference type="eggNOG" id="KOG1898">
    <property type="taxonomic scope" value="Eukaryota"/>
</dbReference>
<keyword evidence="5" id="KW-0539">Nucleus</keyword>
<evidence type="ECO:0000256" key="6">
    <source>
        <dbReference type="ARBA" id="ARBA00038266"/>
    </source>
</evidence>
<dbReference type="GeneID" id="8199737"/>
<dbReference type="GO" id="GO:0003676">
    <property type="term" value="F:nucleic acid binding"/>
    <property type="evidence" value="ECO:0007669"/>
    <property type="project" value="InterPro"/>
</dbReference>
<dbReference type="SUPFAM" id="SSF50978">
    <property type="entry name" value="WD40 repeat-like"/>
    <property type="match status" value="1"/>
</dbReference>
<evidence type="ECO:0000259" key="9">
    <source>
        <dbReference type="Pfam" id="PF23726"/>
    </source>
</evidence>
<dbReference type="GO" id="GO:0008380">
    <property type="term" value="P:RNA splicing"/>
    <property type="evidence" value="ECO:0007669"/>
    <property type="project" value="UniProtKB-KW"/>
</dbReference>
<gene>
    <name evidence="10" type="ordered locus">PAS_chr3_0992</name>
</gene>
<dbReference type="FunFam" id="2.130.10.10:FF:001143">
    <property type="entry name" value="Pre-mRNA-splicing factor rse-1, putative"/>
    <property type="match status" value="1"/>
</dbReference>
<name>C4R668_KOMPG</name>
<keyword evidence="4" id="KW-0508">mRNA splicing</keyword>
<dbReference type="InterPro" id="IPR050358">
    <property type="entry name" value="RSE1/DDB1/CFT1"/>
</dbReference>
<dbReference type="PANTHER" id="PTHR10644">
    <property type="entry name" value="DNA REPAIR/RNA PROCESSING CPSF FAMILY"/>
    <property type="match status" value="1"/>
</dbReference>
<dbReference type="OMA" id="PRATGHW"/>
<protein>
    <submittedName>
        <fullName evidence="10">Protein involved in pre-mRNA splicing</fullName>
    </submittedName>
</protein>
<keyword evidence="2" id="KW-0507">mRNA processing</keyword>
<comment type="similarity">
    <text evidence="6">Belongs to the RSE1 family.</text>
</comment>
<comment type="subcellular location">
    <subcellularLocation>
        <location evidence="1">Nucleus</location>
    </subcellularLocation>
</comment>
<evidence type="ECO:0000256" key="4">
    <source>
        <dbReference type="ARBA" id="ARBA00023187"/>
    </source>
</evidence>
<dbReference type="Pfam" id="PF23726">
    <property type="entry name" value="Beta-prop_RSE1_2nd"/>
    <property type="match status" value="1"/>
</dbReference>
<dbReference type="OrthoDB" id="436637at2759"/>
<evidence type="ECO:0000256" key="3">
    <source>
        <dbReference type="ARBA" id="ARBA00022728"/>
    </source>
</evidence>
<evidence type="ECO:0000313" key="11">
    <source>
        <dbReference type="Proteomes" id="UP000000314"/>
    </source>
</evidence>
<dbReference type="Pfam" id="PF10433">
    <property type="entry name" value="Beta-prop_RSE1_1st"/>
    <property type="match status" value="1"/>
</dbReference>
<dbReference type="SMR" id="C4R668"/>
<dbReference type="InterPro" id="IPR015943">
    <property type="entry name" value="WD40/YVTN_repeat-like_dom_sf"/>
</dbReference>
<reference evidence="10 11" key="1">
    <citation type="journal article" date="2009" name="Nat. Biotechnol.">
        <title>Genome sequence of the recombinant protein production host Pichia pastoris.</title>
        <authorList>
            <person name="De Schutter K."/>
            <person name="Lin Y.C."/>
            <person name="Tiels P."/>
            <person name="Van Hecke A."/>
            <person name="Glinka S."/>
            <person name="Weber-Lehmann J."/>
            <person name="Rouze P."/>
            <person name="Van de Peer Y."/>
            <person name="Callewaert N."/>
        </authorList>
    </citation>
    <scope>NUCLEOTIDE SEQUENCE [LARGE SCALE GENOMIC DNA]</scope>
    <source>
        <strain evidence="11">GS115 / ATCC 20864</strain>
    </source>
</reference>
<organism evidence="10 11">
    <name type="scientific">Komagataella phaffii (strain GS115 / ATCC 20864)</name>
    <name type="common">Yeast</name>
    <name type="synonym">Pichia pastoris</name>
    <dbReference type="NCBI Taxonomy" id="644223"/>
    <lineage>
        <taxon>Eukaryota</taxon>
        <taxon>Fungi</taxon>
        <taxon>Dikarya</taxon>
        <taxon>Ascomycota</taxon>
        <taxon>Saccharomycotina</taxon>
        <taxon>Pichiomycetes</taxon>
        <taxon>Pichiales</taxon>
        <taxon>Pichiaceae</taxon>
        <taxon>Komagataella</taxon>
    </lineage>
</organism>
<dbReference type="GO" id="GO:0005681">
    <property type="term" value="C:spliceosomal complex"/>
    <property type="evidence" value="ECO:0007669"/>
    <property type="project" value="UniProtKB-KW"/>
</dbReference>
<evidence type="ECO:0000259" key="8">
    <source>
        <dbReference type="Pfam" id="PF10433"/>
    </source>
</evidence>
<dbReference type="RefSeq" id="XP_002493233.1">
    <property type="nucleotide sequence ID" value="XM_002493188.1"/>
</dbReference>
<dbReference type="InParanoid" id="C4R668"/>
<dbReference type="STRING" id="644223.C4R668"/>
<keyword evidence="11" id="KW-1185">Reference proteome</keyword>
<feature type="domain" description="RSE1/DDB1/CPSF1 C-terminal" evidence="7">
    <location>
        <begin position="829"/>
        <end position="1145"/>
    </location>
</feature>
<sequence>MNSNQPELVLYHLSLKRPSASVKSVIGSFTGHKSKQELIVALHSSLIVYSLDTETGQLHKEREHELFCIVQNIAKFRIPGSIQHCLIITSDSGNITLTRLNEKIEFESLVNHPLTKTGLRRLNPSCYIAVDPKNRSFMLCALEKNKMITVLNRNSEDNTIKISSPLEANISKVVTFYTCALDVGYDNPLTATIECNYDSPTKKYLSYYELDLGLNHVVKKYTEEIPFKSNFLISIPRDAEGPSGLLLCSQGIIQFKFLNKRTHCLPIPKRKNQKELSYIINGECHKMKNSFFFLLQSDLGDIFKVSVTYQEVQDDTYDTKEVSSIEIKYFDSLPVCLDLHIFKSGFLFADTETGDKYLYQFEKLGDDDDGTIWSSENYPDEESVYEDHHIYFDTKELDNLSLVYILDCLNPITDGLLDQEKSQLVLTSGGSSRSSLKLLKHELAINELASSELPGSALNIFTTKVSHKDQYDKYMVISFIDGTLVLSIGESVDEVSDSGLELQVSTIAVQQVGRNSLAQVHSHGIVHLKGLNEPSFEKSLWQPPVGAEILVASMTNSQIALGLSNRELVYFEIDEYDQLIEHKERKEMSGRISALSLGQIPDGRLRSPFLAVGCNDMTIKILSTDPNSCLEVLSLQALSSIPSDLQITNLEQGAGYFVHIGLDSGIYIRTLLNRISGQLSDTRVNYLGPKRVSLSPVKIFGKNLVLAFSDTSYLSYNSGFDAKITPLCDGKFTYGCGFISEECPENGVVGVSAENLTIFTIDQLDTDMNVKDIPLTFTPRRITLVSEDVVVVTESQHYTKNPYLNSVATEESRELYQQIGYEKSSHWSSVIETVDIQSQQVIQAINLDKELAIFGSTKVSFASHPDEVYFIVSCSVEQELLPNINKGTQLRTYKITEEGLQFLHSTETDQLVYSLTEFQGKLLAGVGNLLVLYDLGLKKLLKKSLTQTSFHQITSIDYQGFRIVISDMKQSSMFLSFNAEENRFISLCDDITQRHITCSKMLDYSTVVTGDRFGTISVLRCPEKVNKDHLDYIEAKSKMIGECPFKLKQLASYYVQDVVTSLSRGSLTVGGKQSIIYTGLQGTIGILSPIQTPSDIDFFVSLEDSLRQELLKSKHLLTGRSHLKYRGYYVPAQGVVDGDLIQYFYQLPDSTKQFISTKLDRSTLEIERKISIMRSLVAL</sequence>
<evidence type="ECO:0000256" key="1">
    <source>
        <dbReference type="ARBA" id="ARBA00004123"/>
    </source>
</evidence>
<dbReference type="GO" id="GO:0006397">
    <property type="term" value="P:mRNA processing"/>
    <property type="evidence" value="ECO:0007669"/>
    <property type="project" value="UniProtKB-KW"/>
</dbReference>
<dbReference type="AlphaFoldDB" id="C4R668"/>
<dbReference type="Pfam" id="PF03178">
    <property type="entry name" value="CPSF_A"/>
    <property type="match status" value="1"/>
</dbReference>